<protein>
    <recommendedName>
        <fullName evidence="2 10">FAD:protein FMN transferase</fullName>
        <ecNumber evidence="1 10">2.7.1.180</ecNumber>
    </recommendedName>
    <alternativeName>
        <fullName evidence="8 10">Flavin transferase</fullName>
    </alternativeName>
</protein>
<evidence type="ECO:0000256" key="9">
    <source>
        <dbReference type="ARBA" id="ARBA00048540"/>
    </source>
</evidence>
<comment type="catalytic activity">
    <reaction evidence="9 10">
        <text>L-threonyl-[protein] + FAD = FMN-L-threonyl-[protein] + AMP + H(+)</text>
        <dbReference type="Rhea" id="RHEA:36847"/>
        <dbReference type="Rhea" id="RHEA-COMP:11060"/>
        <dbReference type="Rhea" id="RHEA-COMP:11061"/>
        <dbReference type="ChEBI" id="CHEBI:15378"/>
        <dbReference type="ChEBI" id="CHEBI:30013"/>
        <dbReference type="ChEBI" id="CHEBI:57692"/>
        <dbReference type="ChEBI" id="CHEBI:74257"/>
        <dbReference type="ChEBI" id="CHEBI:456215"/>
        <dbReference type="EC" id="2.7.1.180"/>
    </reaction>
</comment>
<evidence type="ECO:0000256" key="10">
    <source>
        <dbReference type="PIRNR" id="PIRNR006268"/>
    </source>
</evidence>
<evidence type="ECO:0000313" key="12">
    <source>
        <dbReference type="EMBL" id="MDO6572897.1"/>
    </source>
</evidence>
<keyword evidence="5 10" id="KW-0479">Metal-binding</keyword>
<dbReference type="Pfam" id="PF02424">
    <property type="entry name" value="ApbE"/>
    <property type="match status" value="1"/>
</dbReference>
<gene>
    <name evidence="12" type="ORF">Q4528_01875</name>
</gene>
<evidence type="ECO:0000256" key="3">
    <source>
        <dbReference type="ARBA" id="ARBA00022630"/>
    </source>
</evidence>
<dbReference type="Proteomes" id="UP001170310">
    <property type="component" value="Unassembled WGS sequence"/>
</dbReference>
<keyword evidence="6 10" id="KW-0274">FAD</keyword>
<dbReference type="EMBL" id="JAUOQO010000001">
    <property type="protein sequence ID" value="MDO6572897.1"/>
    <property type="molecule type" value="Genomic_DNA"/>
</dbReference>
<dbReference type="GO" id="GO:0016740">
    <property type="term" value="F:transferase activity"/>
    <property type="evidence" value="ECO:0007669"/>
    <property type="project" value="UniProtKB-UniRule"/>
</dbReference>
<reference evidence="12" key="1">
    <citation type="submission" date="2023-07" db="EMBL/GenBank/DDBJ databases">
        <title>Genome content predicts the carbon catabolic preferences of heterotrophic bacteria.</title>
        <authorList>
            <person name="Gralka M."/>
        </authorList>
    </citation>
    <scope>NUCLEOTIDE SEQUENCE</scope>
    <source>
        <strain evidence="12">E2R20</strain>
    </source>
</reference>
<dbReference type="InterPro" id="IPR003374">
    <property type="entry name" value="ApbE-like_sf"/>
</dbReference>
<keyword evidence="4 10" id="KW-0808">Transferase</keyword>
<accession>A0AAW7YRW1</accession>
<organism evidence="12 13">
    <name type="scientific">Staphylococcus pasteuri_A</name>
    <dbReference type="NCBI Taxonomy" id="3062664"/>
    <lineage>
        <taxon>Bacteria</taxon>
        <taxon>Bacillati</taxon>
        <taxon>Bacillota</taxon>
        <taxon>Bacilli</taxon>
        <taxon>Bacillales</taxon>
        <taxon>Staphylococcaceae</taxon>
        <taxon>Staphylococcus</taxon>
    </lineage>
</organism>
<feature type="binding site" evidence="11">
    <location>
        <position position="145"/>
    </location>
    <ligand>
        <name>Mg(2+)</name>
        <dbReference type="ChEBI" id="CHEBI:18420"/>
    </ligand>
</feature>
<evidence type="ECO:0000256" key="7">
    <source>
        <dbReference type="ARBA" id="ARBA00022842"/>
    </source>
</evidence>
<keyword evidence="3 10" id="KW-0285">Flavoprotein</keyword>
<dbReference type="GO" id="GO:0046872">
    <property type="term" value="F:metal ion binding"/>
    <property type="evidence" value="ECO:0007669"/>
    <property type="project" value="UniProtKB-UniRule"/>
</dbReference>
<keyword evidence="13" id="KW-1185">Reference proteome</keyword>
<dbReference type="AlphaFoldDB" id="A0AAW7YRW1"/>
<dbReference type="Gene3D" id="3.10.520.10">
    <property type="entry name" value="ApbE-like domains"/>
    <property type="match status" value="1"/>
</dbReference>
<sequence length="309" mass="34719">MKNVIINAMGTVIRLSINHNQPDSILSQAESKIHTWEKQFSANDEHSDLMKINRMAGIRPVVTSDEIFKMIQLGYHATLTSNQKMNILIGPLVKLWKIGFEDAKKPNEQDIQYAITLTNPENLELNEATNEVYLTKKGMEIDLGALVKGYFADQLQTFFINHGVTSGIIDFGGNVITIGENTPTSRSWKVGIRNPFYKNSNPLAVLDIQQQSVVTSGIYERYFIKDHQLYHHILDSKTGYPVNNDIASVTIVSDHSVDCEIWTTICSFGQASQNIELLNQIDGIEGVIVKRDGDIVSTSRISMQKKYVI</sequence>
<evidence type="ECO:0000256" key="5">
    <source>
        <dbReference type="ARBA" id="ARBA00022723"/>
    </source>
</evidence>
<name>A0AAW7YRW1_9STAP</name>
<keyword evidence="7 10" id="KW-0460">Magnesium</keyword>
<evidence type="ECO:0000256" key="4">
    <source>
        <dbReference type="ARBA" id="ARBA00022679"/>
    </source>
</evidence>
<comment type="caution">
    <text evidence="12">The sequence shown here is derived from an EMBL/GenBank/DDBJ whole genome shotgun (WGS) entry which is preliminary data.</text>
</comment>
<dbReference type="PANTHER" id="PTHR30040:SF2">
    <property type="entry name" value="FAD:PROTEIN FMN TRANSFERASE"/>
    <property type="match status" value="1"/>
</dbReference>
<comment type="similarity">
    <text evidence="10">Belongs to the ApbE family.</text>
</comment>
<dbReference type="RefSeq" id="WP_082082899.1">
    <property type="nucleotide sequence ID" value="NZ_JAUOQO010000001.1"/>
</dbReference>
<dbReference type="InterPro" id="IPR024932">
    <property type="entry name" value="ApbE"/>
</dbReference>
<evidence type="ECO:0000256" key="6">
    <source>
        <dbReference type="ARBA" id="ARBA00022827"/>
    </source>
</evidence>
<proteinExistence type="inferred from homology"/>
<evidence type="ECO:0000256" key="2">
    <source>
        <dbReference type="ARBA" id="ARBA00016337"/>
    </source>
</evidence>
<feature type="binding site" evidence="11">
    <location>
        <position position="264"/>
    </location>
    <ligand>
        <name>Mg(2+)</name>
        <dbReference type="ChEBI" id="CHEBI:18420"/>
    </ligand>
</feature>
<evidence type="ECO:0000313" key="13">
    <source>
        <dbReference type="Proteomes" id="UP001170310"/>
    </source>
</evidence>
<evidence type="ECO:0000256" key="11">
    <source>
        <dbReference type="PIRSR" id="PIRSR006268-2"/>
    </source>
</evidence>
<evidence type="ECO:0000256" key="8">
    <source>
        <dbReference type="ARBA" id="ARBA00031306"/>
    </source>
</evidence>
<dbReference type="SUPFAM" id="SSF143631">
    <property type="entry name" value="ApbE-like"/>
    <property type="match status" value="1"/>
</dbReference>
<evidence type="ECO:0000256" key="1">
    <source>
        <dbReference type="ARBA" id="ARBA00011955"/>
    </source>
</evidence>
<dbReference type="PIRSF" id="PIRSF006268">
    <property type="entry name" value="ApbE"/>
    <property type="match status" value="1"/>
</dbReference>
<comment type="cofactor">
    <cofactor evidence="11">
        <name>Mg(2+)</name>
        <dbReference type="ChEBI" id="CHEBI:18420"/>
    </cofactor>
    <cofactor evidence="11">
        <name>Mn(2+)</name>
        <dbReference type="ChEBI" id="CHEBI:29035"/>
    </cofactor>
    <text evidence="11">Magnesium. Can also use manganese.</text>
</comment>
<dbReference type="EC" id="2.7.1.180" evidence="1 10"/>
<dbReference type="PANTHER" id="PTHR30040">
    <property type="entry name" value="THIAMINE BIOSYNTHESIS LIPOPROTEIN APBE"/>
    <property type="match status" value="1"/>
</dbReference>